<comment type="subcellular location">
    <subcellularLocation>
        <location evidence="1">Cell membrane</location>
        <topology evidence="1">Multi-pass membrane protein</topology>
    </subcellularLocation>
</comment>
<dbReference type="Gene3D" id="3.40.50.300">
    <property type="entry name" value="P-loop containing nucleotide triphosphate hydrolases"/>
    <property type="match status" value="1"/>
</dbReference>
<evidence type="ECO:0000256" key="3">
    <source>
        <dbReference type="ARBA" id="ARBA00022475"/>
    </source>
</evidence>
<dbReference type="InterPro" id="IPR003593">
    <property type="entry name" value="AAA+_ATPase"/>
</dbReference>
<keyword evidence="6 12" id="KW-0067">ATP-binding</keyword>
<feature type="domain" description="ABC transmembrane type-1" evidence="11">
    <location>
        <begin position="20"/>
        <end position="301"/>
    </location>
</feature>
<evidence type="ECO:0000256" key="9">
    <source>
        <dbReference type="SAM" id="Phobius"/>
    </source>
</evidence>
<dbReference type="FunFam" id="3.40.50.300:FF:000287">
    <property type="entry name" value="Multidrug ABC transporter ATP-binding protein"/>
    <property type="match status" value="1"/>
</dbReference>
<feature type="transmembrane region" description="Helical" evidence="9">
    <location>
        <begin position="241"/>
        <end position="261"/>
    </location>
</feature>
<keyword evidence="3" id="KW-1003">Cell membrane</keyword>
<evidence type="ECO:0000256" key="4">
    <source>
        <dbReference type="ARBA" id="ARBA00022692"/>
    </source>
</evidence>
<keyword evidence="7 9" id="KW-1133">Transmembrane helix</keyword>
<dbReference type="FunFam" id="1.20.1560.10:FF:000011">
    <property type="entry name" value="Multidrug ABC transporter ATP-binding protein"/>
    <property type="match status" value="1"/>
</dbReference>
<name>A0A424YHK1_9FIRM</name>
<dbReference type="InterPro" id="IPR027417">
    <property type="entry name" value="P-loop_NTPase"/>
</dbReference>
<dbReference type="InterPro" id="IPR003439">
    <property type="entry name" value="ABC_transporter-like_ATP-bd"/>
</dbReference>
<organism evidence="12 13">
    <name type="scientific">Candidatus Syntrophonatronum acetioxidans</name>
    <dbReference type="NCBI Taxonomy" id="1795816"/>
    <lineage>
        <taxon>Bacteria</taxon>
        <taxon>Bacillati</taxon>
        <taxon>Bacillota</taxon>
        <taxon>Clostridia</taxon>
        <taxon>Eubacteriales</taxon>
        <taxon>Syntrophomonadaceae</taxon>
        <taxon>Candidatus Syntrophonatronum</taxon>
    </lineage>
</organism>
<comment type="caution">
    <text evidence="12">The sequence shown here is derived from an EMBL/GenBank/DDBJ whole genome shotgun (WGS) entry which is preliminary data.</text>
</comment>
<feature type="transmembrane region" description="Helical" evidence="9">
    <location>
        <begin position="281"/>
        <end position="299"/>
    </location>
</feature>
<evidence type="ECO:0000259" key="10">
    <source>
        <dbReference type="PROSITE" id="PS50893"/>
    </source>
</evidence>
<dbReference type="SUPFAM" id="SSF90123">
    <property type="entry name" value="ABC transporter transmembrane region"/>
    <property type="match status" value="1"/>
</dbReference>
<feature type="transmembrane region" description="Helical" evidence="9">
    <location>
        <begin position="156"/>
        <end position="174"/>
    </location>
</feature>
<dbReference type="InterPro" id="IPR039421">
    <property type="entry name" value="Type_1_exporter"/>
</dbReference>
<dbReference type="PROSITE" id="PS50929">
    <property type="entry name" value="ABC_TM1F"/>
    <property type="match status" value="1"/>
</dbReference>
<evidence type="ECO:0000313" key="13">
    <source>
        <dbReference type="Proteomes" id="UP000285138"/>
    </source>
</evidence>
<dbReference type="Pfam" id="PF00664">
    <property type="entry name" value="ABC_membrane"/>
    <property type="match status" value="1"/>
</dbReference>
<keyword evidence="8 9" id="KW-0472">Membrane</keyword>
<keyword evidence="5" id="KW-0547">Nucleotide-binding</keyword>
<dbReference type="AlphaFoldDB" id="A0A424YHK1"/>
<keyword evidence="4 9" id="KW-0812">Transmembrane</keyword>
<feature type="transmembrane region" description="Helical" evidence="9">
    <location>
        <begin position="54"/>
        <end position="75"/>
    </location>
</feature>
<dbReference type="CDD" id="cd18542">
    <property type="entry name" value="ABC_6TM_YknU_like"/>
    <property type="match status" value="1"/>
</dbReference>
<evidence type="ECO:0000256" key="1">
    <source>
        <dbReference type="ARBA" id="ARBA00004651"/>
    </source>
</evidence>
<dbReference type="Pfam" id="PF00005">
    <property type="entry name" value="ABC_tran"/>
    <property type="match status" value="1"/>
</dbReference>
<dbReference type="PROSITE" id="PS00211">
    <property type="entry name" value="ABC_TRANSPORTER_1"/>
    <property type="match status" value="1"/>
</dbReference>
<feature type="transmembrane region" description="Helical" evidence="9">
    <location>
        <begin position="12"/>
        <end position="34"/>
    </location>
</feature>
<dbReference type="PANTHER" id="PTHR24221">
    <property type="entry name" value="ATP-BINDING CASSETTE SUB-FAMILY B"/>
    <property type="match status" value="1"/>
</dbReference>
<dbReference type="InterPro" id="IPR011527">
    <property type="entry name" value="ABC1_TM_dom"/>
</dbReference>
<dbReference type="InterPro" id="IPR036640">
    <property type="entry name" value="ABC1_TM_sf"/>
</dbReference>
<dbReference type="Gene3D" id="1.20.1560.10">
    <property type="entry name" value="ABC transporter type 1, transmembrane domain"/>
    <property type="match status" value="1"/>
</dbReference>
<evidence type="ECO:0000256" key="5">
    <source>
        <dbReference type="ARBA" id="ARBA00022741"/>
    </source>
</evidence>
<dbReference type="SMART" id="SM00382">
    <property type="entry name" value="AAA"/>
    <property type="match status" value="1"/>
</dbReference>
<feature type="transmembrane region" description="Helical" evidence="9">
    <location>
        <begin position="129"/>
        <end position="150"/>
    </location>
</feature>
<keyword evidence="2" id="KW-0813">Transport</keyword>
<dbReference type="GO" id="GO:0005524">
    <property type="term" value="F:ATP binding"/>
    <property type="evidence" value="ECO:0007669"/>
    <property type="project" value="UniProtKB-KW"/>
</dbReference>
<feature type="domain" description="ABC transporter" evidence="10">
    <location>
        <begin position="335"/>
        <end position="569"/>
    </location>
</feature>
<dbReference type="GO" id="GO:0005886">
    <property type="term" value="C:plasma membrane"/>
    <property type="evidence" value="ECO:0007669"/>
    <property type="project" value="UniProtKB-SubCell"/>
</dbReference>
<proteinExistence type="predicted"/>
<accession>A0A424YHK1</accession>
<dbReference type="GO" id="GO:0016887">
    <property type="term" value="F:ATP hydrolysis activity"/>
    <property type="evidence" value="ECO:0007669"/>
    <property type="project" value="InterPro"/>
</dbReference>
<dbReference type="InterPro" id="IPR017871">
    <property type="entry name" value="ABC_transporter-like_CS"/>
</dbReference>
<evidence type="ECO:0000256" key="6">
    <source>
        <dbReference type="ARBA" id="ARBA00022840"/>
    </source>
</evidence>
<evidence type="ECO:0000313" key="12">
    <source>
        <dbReference type="EMBL" id="RQD77649.1"/>
    </source>
</evidence>
<dbReference type="PANTHER" id="PTHR24221:SF654">
    <property type="entry name" value="ATP-BINDING CASSETTE SUB-FAMILY B MEMBER 6"/>
    <property type="match status" value="1"/>
</dbReference>
<protein>
    <submittedName>
        <fullName evidence="12">ABC transporter ATP-binding protein</fullName>
    </submittedName>
</protein>
<evidence type="ECO:0000259" key="11">
    <source>
        <dbReference type="PROSITE" id="PS50929"/>
    </source>
</evidence>
<reference evidence="12 13" key="1">
    <citation type="submission" date="2018-08" db="EMBL/GenBank/DDBJ databases">
        <title>The metabolism and importance of syntrophic acetate oxidation coupled to methane or sulfide production in haloalkaline environments.</title>
        <authorList>
            <person name="Timmers P.H.A."/>
            <person name="Vavourakis C.D."/>
            <person name="Sorokin D.Y."/>
            <person name="Sinninghe Damste J.S."/>
            <person name="Muyzer G."/>
            <person name="Stams A.J.M."/>
            <person name="Plugge C.M."/>
        </authorList>
    </citation>
    <scope>NUCLEOTIDE SEQUENCE [LARGE SCALE GENOMIC DNA]</scope>
    <source>
        <strain evidence="12">MSAO_Bac1</strain>
    </source>
</reference>
<sequence length="578" mass="65392">MEVLKRLLKMLIPYRFVVMGSFMSALLVMVLNIAVPQLIRIVIDRVIMLEELHLLQFVTSGIIAIALFKALFTFLQRYSIDYASQRIIYDLRNNLYSHLQYLSFSYYNRMPTGQLMSRATSDVETLRRFLDFGIIHFLQGIITIIGVLSIMFYMNAFLAAVSLAILPFLTITIYQFGKKVKPAYTDIQKQLASLTSVLQENLSGIRLVQAFTQENRERDKFFSKNKDLFDRNIFAVRLWSFYFPYMNFISGLGTALIFWLGGRAVILGQLQLGELVAFNSYLLLLVMPLRMLGWVISLIQRSISSGERIFEILDSEPEVKDYPGALDLGKVEGHVEFRNVNFSYDGEKEVLKNISFTAEPGDFVAIVGSTGSGKSTLVEMISRFYDPDEGKILLDGYDLRDITLNSLRSNIGMVFQDTFLFSASLAENIAYGTPGASREEIMEAAKGAQIHDFIESLPEGYDTEIGERGLGLSGGQKQRIAIARALLFNPAILILDDFTANVDYKTEFLIRRALKNLIRGKTVFLIAQRLSSLKNADRILVMEDGRIVEKGTHKELLLARGLYAEIYKMQCGEEPTAS</sequence>
<dbReference type="EMBL" id="QZAA01000059">
    <property type="protein sequence ID" value="RQD77649.1"/>
    <property type="molecule type" value="Genomic_DNA"/>
</dbReference>
<evidence type="ECO:0000256" key="8">
    <source>
        <dbReference type="ARBA" id="ARBA00023136"/>
    </source>
</evidence>
<evidence type="ECO:0000256" key="7">
    <source>
        <dbReference type="ARBA" id="ARBA00022989"/>
    </source>
</evidence>
<dbReference type="Proteomes" id="UP000285138">
    <property type="component" value="Unassembled WGS sequence"/>
</dbReference>
<dbReference type="PROSITE" id="PS50893">
    <property type="entry name" value="ABC_TRANSPORTER_2"/>
    <property type="match status" value="1"/>
</dbReference>
<evidence type="ECO:0000256" key="2">
    <source>
        <dbReference type="ARBA" id="ARBA00022448"/>
    </source>
</evidence>
<dbReference type="SUPFAM" id="SSF52540">
    <property type="entry name" value="P-loop containing nucleoside triphosphate hydrolases"/>
    <property type="match status" value="1"/>
</dbReference>
<gene>
    <name evidence="12" type="ORF">D5R97_01905</name>
</gene>
<dbReference type="GO" id="GO:0140359">
    <property type="term" value="F:ABC-type transporter activity"/>
    <property type="evidence" value="ECO:0007669"/>
    <property type="project" value="InterPro"/>
</dbReference>